<dbReference type="AlphaFoldDB" id="F2JK55"/>
<evidence type="ECO:0000256" key="1">
    <source>
        <dbReference type="ARBA" id="ARBA00023015"/>
    </source>
</evidence>
<reference evidence="4 5" key="1">
    <citation type="journal article" date="2011" name="J. Bacteriol.">
        <title>Complete genome sequence of the cellulose-degrading bacterium Cellulosilyticum lentocellum.</title>
        <authorList>
            <consortium name="US DOE Joint Genome Institute"/>
            <person name="Miller D.A."/>
            <person name="Suen G."/>
            <person name="Bruce D."/>
            <person name="Copeland A."/>
            <person name="Cheng J.F."/>
            <person name="Detter C."/>
            <person name="Goodwin L.A."/>
            <person name="Han C.S."/>
            <person name="Hauser L.J."/>
            <person name="Land M.L."/>
            <person name="Lapidus A."/>
            <person name="Lucas S."/>
            <person name="Meincke L."/>
            <person name="Pitluck S."/>
            <person name="Tapia R."/>
            <person name="Teshima H."/>
            <person name="Woyke T."/>
            <person name="Fox B.G."/>
            <person name="Angert E.R."/>
            <person name="Currie C.R."/>
        </authorList>
    </citation>
    <scope>NUCLEOTIDE SEQUENCE [LARGE SCALE GENOMIC DNA]</scope>
    <source>
        <strain evidence="5">ATCC 49066 / DSM 5427 / NCIMB 11756 / RHM5</strain>
    </source>
</reference>
<evidence type="ECO:0000313" key="4">
    <source>
        <dbReference type="EMBL" id="ADZ84470.1"/>
    </source>
</evidence>
<protein>
    <submittedName>
        <fullName evidence="4">Sporulation transcriptional regulator SpoIIID</fullName>
    </submittedName>
</protein>
<organism evidence="4 5">
    <name type="scientific">Cellulosilyticum lentocellum (strain ATCC 49066 / DSM 5427 / NCIMB 11756 / RHM5)</name>
    <name type="common">Clostridium lentocellum</name>
    <dbReference type="NCBI Taxonomy" id="642492"/>
    <lineage>
        <taxon>Bacteria</taxon>
        <taxon>Bacillati</taxon>
        <taxon>Bacillota</taxon>
        <taxon>Clostridia</taxon>
        <taxon>Lachnospirales</taxon>
        <taxon>Cellulosilyticaceae</taxon>
        <taxon>Cellulosilyticum</taxon>
    </lineage>
</organism>
<dbReference type="PROSITE" id="PS00894">
    <property type="entry name" value="HTH_DEOR_1"/>
    <property type="match status" value="1"/>
</dbReference>
<dbReference type="Pfam" id="PF12116">
    <property type="entry name" value="SpoIIID"/>
    <property type="match status" value="1"/>
</dbReference>
<dbReference type="eggNOG" id="COG1609">
    <property type="taxonomic scope" value="Bacteria"/>
</dbReference>
<dbReference type="HOGENOM" id="CLU_174628_0_0_9"/>
<dbReference type="InterPro" id="IPR014208">
    <property type="entry name" value="Spore_III_D"/>
</dbReference>
<keyword evidence="2" id="KW-0238">DNA-binding</keyword>
<dbReference type="GO" id="GO:0003677">
    <property type="term" value="F:DNA binding"/>
    <property type="evidence" value="ECO:0007669"/>
    <property type="project" value="UniProtKB-KW"/>
</dbReference>
<proteinExistence type="predicted"/>
<dbReference type="STRING" id="642492.Clole_2771"/>
<keyword evidence="3" id="KW-0804">Transcription</keyword>
<sequence>MKVYIEERCKEIAKYIIKTRCTCKDCARKFGISETTVHQDMRKRLPKIDNKLYLQVSNILDLNKAEAFLRGGLATKEKYEINKI</sequence>
<keyword evidence="1" id="KW-0805">Transcription regulation</keyword>
<dbReference type="RefSeq" id="WP_013657761.1">
    <property type="nucleotide sequence ID" value="NC_015275.1"/>
</dbReference>
<dbReference type="InterPro" id="IPR018356">
    <property type="entry name" value="Tscrpt_reg_HTH_DeoR_CS"/>
</dbReference>
<evidence type="ECO:0000256" key="3">
    <source>
        <dbReference type="ARBA" id="ARBA00023163"/>
    </source>
</evidence>
<dbReference type="GO" id="GO:0003700">
    <property type="term" value="F:DNA-binding transcription factor activity"/>
    <property type="evidence" value="ECO:0007669"/>
    <property type="project" value="InterPro"/>
</dbReference>
<dbReference type="Proteomes" id="UP000008467">
    <property type="component" value="Chromosome"/>
</dbReference>
<accession>F2JK55</accession>
<keyword evidence="5" id="KW-1185">Reference proteome</keyword>
<evidence type="ECO:0000256" key="2">
    <source>
        <dbReference type="ARBA" id="ARBA00023125"/>
    </source>
</evidence>
<dbReference type="EMBL" id="CP002582">
    <property type="protein sequence ID" value="ADZ84470.1"/>
    <property type="molecule type" value="Genomic_DNA"/>
</dbReference>
<evidence type="ECO:0000313" key="5">
    <source>
        <dbReference type="Proteomes" id="UP000008467"/>
    </source>
</evidence>
<dbReference type="KEGG" id="cle:Clole_2771"/>
<name>F2JK55_CELLD</name>
<gene>
    <name evidence="4" type="ordered locus">Clole_2771</name>
</gene>